<keyword evidence="5 8" id="KW-1133">Transmembrane helix</keyword>
<dbReference type="AlphaFoldDB" id="A0A7T7CAC9"/>
<gene>
    <name evidence="10" type="ORF">HUG15_03480</name>
</gene>
<evidence type="ECO:0000256" key="2">
    <source>
        <dbReference type="ARBA" id="ARBA00008432"/>
    </source>
</evidence>
<sequence length="402" mass="43497">MREKIQLPLQTANFVVGFMVWVLISSLIPHIQEDIALTSNQVAWVTAIPVILGSILRVPMGWLTNLFGARTIFVASFVLLLLPVYYISIATTLTDLIIGGLFLGIGGAVFSVGVTSLPKYYPKERQGLVNGIYGAGNIGTAITTFSAPAIAVAIGWQATVQLYMVLLGLFILMTFFFGDKKEEKIKTSMAEQIKGVYRNEKLWLFSLFYFITFGSFVAFTVFLPTFLVNHFSLETVDAGMRTAGFIALATLLRPIGGWLADRFNAMYLLMVVFAGFTVAAIVLAFSPSIGLFTIGCLAIAASGGIGNGVVFKLVPSYFTEHTGMVNGIVSAMGGLGGFFPPLILTSLYSLTGHYAIGFMALSQVSLASLILVIWLHYHDKNSIRDESGEGMQYAGAFNDSGK</sequence>
<dbReference type="InterPro" id="IPR020846">
    <property type="entry name" value="MFS_dom"/>
</dbReference>
<feature type="transmembrane region" description="Helical" evidence="8">
    <location>
        <begin position="96"/>
        <end position="117"/>
    </location>
</feature>
<feature type="transmembrane region" description="Helical" evidence="8">
    <location>
        <begin position="72"/>
        <end position="90"/>
    </location>
</feature>
<dbReference type="GO" id="GO:0015112">
    <property type="term" value="F:nitrate transmembrane transporter activity"/>
    <property type="evidence" value="ECO:0007669"/>
    <property type="project" value="InterPro"/>
</dbReference>
<feature type="transmembrane region" description="Helical" evidence="8">
    <location>
        <begin position="243"/>
        <end position="260"/>
    </location>
</feature>
<evidence type="ECO:0000256" key="1">
    <source>
        <dbReference type="ARBA" id="ARBA00004651"/>
    </source>
</evidence>
<organism evidence="10 11">
    <name type="scientific">Salicibibacter cibarius</name>
    <dbReference type="NCBI Taxonomy" id="2743000"/>
    <lineage>
        <taxon>Bacteria</taxon>
        <taxon>Bacillati</taxon>
        <taxon>Bacillota</taxon>
        <taxon>Bacilli</taxon>
        <taxon>Bacillales</taxon>
        <taxon>Bacillaceae</taxon>
        <taxon>Salicibibacter</taxon>
    </lineage>
</organism>
<dbReference type="PROSITE" id="PS50850">
    <property type="entry name" value="MFS"/>
    <property type="match status" value="1"/>
</dbReference>
<dbReference type="InterPro" id="IPR011701">
    <property type="entry name" value="MFS"/>
</dbReference>
<dbReference type="PANTHER" id="PTHR23515">
    <property type="entry name" value="HIGH-AFFINITY NITRATE TRANSPORTER 2.3"/>
    <property type="match status" value="1"/>
</dbReference>
<dbReference type="Pfam" id="PF07690">
    <property type="entry name" value="MFS_1"/>
    <property type="match status" value="1"/>
</dbReference>
<dbReference type="Proteomes" id="UP000595823">
    <property type="component" value="Chromosome"/>
</dbReference>
<keyword evidence="3" id="KW-0813">Transport</keyword>
<feature type="transmembrane region" description="Helical" evidence="8">
    <location>
        <begin position="43"/>
        <end position="60"/>
    </location>
</feature>
<accession>A0A7T7CAC9</accession>
<comment type="similarity">
    <text evidence="2">Belongs to the major facilitator superfamily. Nitrate/nitrite porter (TC 2.A.1.8) family.</text>
</comment>
<feature type="transmembrane region" description="Helical" evidence="8">
    <location>
        <begin position="12"/>
        <end position="31"/>
    </location>
</feature>
<feature type="domain" description="Major facilitator superfamily (MFS) profile" evidence="9">
    <location>
        <begin position="5"/>
        <end position="380"/>
    </location>
</feature>
<keyword evidence="11" id="KW-1185">Reference proteome</keyword>
<keyword evidence="7 8" id="KW-0472">Membrane</keyword>
<evidence type="ECO:0000313" key="11">
    <source>
        <dbReference type="Proteomes" id="UP000595823"/>
    </source>
</evidence>
<comment type="subcellular location">
    <subcellularLocation>
        <location evidence="1">Cell membrane</location>
        <topology evidence="1">Multi-pass membrane protein</topology>
    </subcellularLocation>
</comment>
<dbReference type="KEGG" id="scia:HUG15_03480"/>
<feature type="transmembrane region" description="Helical" evidence="8">
    <location>
        <begin position="129"/>
        <end position="154"/>
    </location>
</feature>
<evidence type="ECO:0000256" key="5">
    <source>
        <dbReference type="ARBA" id="ARBA00022989"/>
    </source>
</evidence>
<dbReference type="SUPFAM" id="SSF103473">
    <property type="entry name" value="MFS general substrate transporter"/>
    <property type="match status" value="1"/>
</dbReference>
<evidence type="ECO:0000256" key="3">
    <source>
        <dbReference type="ARBA" id="ARBA00022448"/>
    </source>
</evidence>
<dbReference type="Gene3D" id="1.20.1250.20">
    <property type="entry name" value="MFS general substrate transporter like domains"/>
    <property type="match status" value="2"/>
</dbReference>
<feature type="transmembrane region" description="Helical" evidence="8">
    <location>
        <begin position="267"/>
        <end position="285"/>
    </location>
</feature>
<dbReference type="CDD" id="cd17341">
    <property type="entry name" value="MFS_NRT2_like"/>
    <property type="match status" value="1"/>
</dbReference>
<keyword evidence="4 8" id="KW-0812">Transmembrane</keyword>
<dbReference type="InterPro" id="IPR044772">
    <property type="entry name" value="NO3_transporter"/>
</dbReference>
<protein>
    <submittedName>
        <fullName evidence="10">NarK/NasA family nitrate transporter</fullName>
    </submittedName>
</protein>
<feature type="transmembrane region" description="Helical" evidence="8">
    <location>
        <begin position="202"/>
        <end position="223"/>
    </location>
</feature>
<reference evidence="10 11" key="1">
    <citation type="submission" date="2020-06" db="EMBL/GenBank/DDBJ databases">
        <title>Genomic analysis of Salicibibacter sp. NKC5-3.</title>
        <authorList>
            <person name="Oh Y.J."/>
        </authorList>
    </citation>
    <scope>NUCLEOTIDE SEQUENCE [LARGE SCALE GENOMIC DNA]</scope>
    <source>
        <strain evidence="10 11">NKC5-3</strain>
    </source>
</reference>
<evidence type="ECO:0000256" key="4">
    <source>
        <dbReference type="ARBA" id="ARBA00022692"/>
    </source>
</evidence>
<evidence type="ECO:0000256" key="7">
    <source>
        <dbReference type="ARBA" id="ARBA00023136"/>
    </source>
</evidence>
<evidence type="ECO:0000256" key="6">
    <source>
        <dbReference type="ARBA" id="ARBA00023063"/>
    </source>
</evidence>
<name>A0A7T7CAC9_9BACI</name>
<dbReference type="RefSeq" id="WP_200127054.1">
    <property type="nucleotide sequence ID" value="NZ_CP054705.1"/>
</dbReference>
<proteinExistence type="inferred from homology"/>
<evidence type="ECO:0000256" key="8">
    <source>
        <dbReference type="SAM" id="Phobius"/>
    </source>
</evidence>
<keyword evidence="6" id="KW-0534">Nitrate assimilation</keyword>
<dbReference type="InterPro" id="IPR036259">
    <property type="entry name" value="MFS_trans_sf"/>
</dbReference>
<feature type="transmembrane region" description="Helical" evidence="8">
    <location>
        <begin position="291"/>
        <end position="311"/>
    </location>
</feature>
<feature type="transmembrane region" description="Helical" evidence="8">
    <location>
        <begin position="323"/>
        <end position="348"/>
    </location>
</feature>
<evidence type="ECO:0000313" key="10">
    <source>
        <dbReference type="EMBL" id="QQK74759.1"/>
    </source>
</evidence>
<dbReference type="GO" id="GO:0005886">
    <property type="term" value="C:plasma membrane"/>
    <property type="evidence" value="ECO:0007669"/>
    <property type="project" value="UniProtKB-SubCell"/>
</dbReference>
<dbReference type="EMBL" id="CP054705">
    <property type="protein sequence ID" value="QQK74759.1"/>
    <property type="molecule type" value="Genomic_DNA"/>
</dbReference>
<feature type="transmembrane region" description="Helical" evidence="8">
    <location>
        <begin position="354"/>
        <end position="377"/>
    </location>
</feature>
<evidence type="ECO:0000259" key="9">
    <source>
        <dbReference type="PROSITE" id="PS50850"/>
    </source>
</evidence>
<feature type="transmembrane region" description="Helical" evidence="8">
    <location>
        <begin position="160"/>
        <end position="178"/>
    </location>
</feature>
<dbReference type="GO" id="GO:0042128">
    <property type="term" value="P:nitrate assimilation"/>
    <property type="evidence" value="ECO:0007669"/>
    <property type="project" value="UniProtKB-KW"/>
</dbReference>